<proteinExistence type="predicted"/>
<feature type="region of interest" description="Disordered" evidence="1">
    <location>
        <begin position="17"/>
        <end position="39"/>
    </location>
</feature>
<sequence>MRLQSRRQSWTERCCKPRCGSSCSSTARQGTRPIAASKR</sequence>
<dbReference type="EMBL" id="BK015761">
    <property type="protein sequence ID" value="DAE23898.1"/>
    <property type="molecule type" value="Genomic_DNA"/>
</dbReference>
<accession>A0A8S5QY88</accession>
<organism evidence="2">
    <name type="scientific">Siphoviridae sp. ctoWO12</name>
    <dbReference type="NCBI Taxonomy" id="2826461"/>
    <lineage>
        <taxon>Viruses</taxon>
        <taxon>Duplodnaviria</taxon>
        <taxon>Heunggongvirae</taxon>
        <taxon>Uroviricota</taxon>
        <taxon>Caudoviricetes</taxon>
    </lineage>
</organism>
<name>A0A8S5QY88_9CAUD</name>
<reference evidence="2" key="1">
    <citation type="journal article" date="2021" name="Proc. Natl. Acad. Sci. U.S.A.">
        <title>A Catalog of Tens of Thousands of Viruses from Human Metagenomes Reveals Hidden Associations with Chronic Diseases.</title>
        <authorList>
            <person name="Tisza M.J."/>
            <person name="Buck C.B."/>
        </authorList>
    </citation>
    <scope>NUCLEOTIDE SEQUENCE</scope>
    <source>
        <strain evidence="2">CtoWO12</strain>
    </source>
</reference>
<evidence type="ECO:0000256" key="1">
    <source>
        <dbReference type="SAM" id="MobiDB-lite"/>
    </source>
</evidence>
<evidence type="ECO:0000313" key="2">
    <source>
        <dbReference type="EMBL" id="DAE23898.1"/>
    </source>
</evidence>
<protein>
    <submittedName>
        <fullName evidence="2">Uncharacterized protein</fullName>
    </submittedName>
</protein>